<accession>A0ACB8RB54</accession>
<evidence type="ECO:0000313" key="2">
    <source>
        <dbReference type="Proteomes" id="UP000814033"/>
    </source>
</evidence>
<dbReference type="Proteomes" id="UP000814033">
    <property type="component" value="Unassembled WGS sequence"/>
</dbReference>
<name>A0ACB8RB54_9AGAM</name>
<proteinExistence type="predicted"/>
<protein>
    <submittedName>
        <fullName evidence="1">Uncharacterized protein</fullName>
    </submittedName>
</protein>
<reference evidence="1" key="1">
    <citation type="submission" date="2021-02" db="EMBL/GenBank/DDBJ databases">
        <authorList>
            <consortium name="DOE Joint Genome Institute"/>
            <person name="Ahrendt S."/>
            <person name="Looney B.P."/>
            <person name="Miyauchi S."/>
            <person name="Morin E."/>
            <person name="Drula E."/>
            <person name="Courty P.E."/>
            <person name="Chicoki N."/>
            <person name="Fauchery L."/>
            <person name="Kohler A."/>
            <person name="Kuo A."/>
            <person name="Labutti K."/>
            <person name="Pangilinan J."/>
            <person name="Lipzen A."/>
            <person name="Riley R."/>
            <person name="Andreopoulos W."/>
            <person name="He G."/>
            <person name="Johnson J."/>
            <person name="Barry K.W."/>
            <person name="Grigoriev I.V."/>
            <person name="Nagy L."/>
            <person name="Hibbett D."/>
            <person name="Henrissat B."/>
            <person name="Matheny P.B."/>
            <person name="Labbe J."/>
            <person name="Martin F."/>
        </authorList>
    </citation>
    <scope>NUCLEOTIDE SEQUENCE</scope>
    <source>
        <strain evidence="1">FP105234-sp</strain>
    </source>
</reference>
<sequence length="529" mass="56558">MASSISSDPHETLLGMIRRISLGAAAIYSYVDKDDASLKAHHLKLVHEIEEAVIFYNTNDVIKILPEELRVAAAAAAAADSTGGVLERVLELVEILRVTEDLEVEGNLGEDQWWCKIAPAGARTDFPAASQSPVSDGHSTDGHGGRRHFSPLAVRLIKLSLTAPIPHDVPTVETRTSRQQTPSDTRRDPSTDQGGLPNNGLPPTCSSESADDVELSLNDLLTDRGLYELLTHRALSESSALSEAKSLADDDASTLDLRGVAEQAVADAAISRVQSLTPGTQDSASTPSSSPTSNAPARSSARLASKQHHPSPTARKTPVLPGSKKVLHPLAQSPCERCHGTGLQCRMSSNAACTNCQAKKQNCSFSEGRGTGRRNPKRKASPEPVETNSHVGTSSNQPPPRKYRKPRADAVKRARTGDPGTSSAVPDPRSKSNKKAYVERFLTGLAAVYAQLDKVKADAEAEAASLSGRENIFESVLLHVLIFARGTSFDLKRNGGLTGERDEILSRVELIGPRLRRGACPQSAAIKQQ</sequence>
<keyword evidence="2" id="KW-1185">Reference proteome</keyword>
<dbReference type="EMBL" id="MU276170">
    <property type="protein sequence ID" value="KAI0040763.1"/>
    <property type="molecule type" value="Genomic_DNA"/>
</dbReference>
<gene>
    <name evidence="1" type="ORF">FA95DRAFT_1576775</name>
</gene>
<organism evidence="1 2">
    <name type="scientific">Auriscalpium vulgare</name>
    <dbReference type="NCBI Taxonomy" id="40419"/>
    <lineage>
        <taxon>Eukaryota</taxon>
        <taxon>Fungi</taxon>
        <taxon>Dikarya</taxon>
        <taxon>Basidiomycota</taxon>
        <taxon>Agaricomycotina</taxon>
        <taxon>Agaricomycetes</taxon>
        <taxon>Russulales</taxon>
        <taxon>Auriscalpiaceae</taxon>
        <taxon>Auriscalpium</taxon>
    </lineage>
</organism>
<comment type="caution">
    <text evidence="1">The sequence shown here is derived from an EMBL/GenBank/DDBJ whole genome shotgun (WGS) entry which is preliminary data.</text>
</comment>
<reference evidence="1" key="2">
    <citation type="journal article" date="2022" name="New Phytol.">
        <title>Evolutionary transition to the ectomycorrhizal habit in the genomes of a hyperdiverse lineage of mushroom-forming fungi.</title>
        <authorList>
            <person name="Looney B."/>
            <person name="Miyauchi S."/>
            <person name="Morin E."/>
            <person name="Drula E."/>
            <person name="Courty P.E."/>
            <person name="Kohler A."/>
            <person name="Kuo A."/>
            <person name="LaButti K."/>
            <person name="Pangilinan J."/>
            <person name="Lipzen A."/>
            <person name="Riley R."/>
            <person name="Andreopoulos W."/>
            <person name="He G."/>
            <person name="Johnson J."/>
            <person name="Nolan M."/>
            <person name="Tritt A."/>
            <person name="Barry K.W."/>
            <person name="Grigoriev I.V."/>
            <person name="Nagy L.G."/>
            <person name="Hibbett D."/>
            <person name="Henrissat B."/>
            <person name="Matheny P.B."/>
            <person name="Labbe J."/>
            <person name="Martin F.M."/>
        </authorList>
    </citation>
    <scope>NUCLEOTIDE SEQUENCE</scope>
    <source>
        <strain evidence="1">FP105234-sp</strain>
    </source>
</reference>
<evidence type="ECO:0000313" key="1">
    <source>
        <dbReference type="EMBL" id="KAI0040763.1"/>
    </source>
</evidence>